<dbReference type="InterPro" id="IPR009003">
    <property type="entry name" value="Peptidase_S1_PA"/>
</dbReference>
<dbReference type="SUPFAM" id="SSF50494">
    <property type="entry name" value="Trypsin-like serine proteases"/>
    <property type="match status" value="1"/>
</dbReference>
<dbReference type="Gene3D" id="2.40.10.10">
    <property type="entry name" value="Trypsin-like serine proteases"/>
    <property type="match status" value="2"/>
</dbReference>
<feature type="compositionally biased region" description="Acidic residues" evidence="1">
    <location>
        <begin position="310"/>
        <end position="328"/>
    </location>
</feature>
<dbReference type="Pfam" id="PF13365">
    <property type="entry name" value="Trypsin_2"/>
    <property type="match status" value="1"/>
</dbReference>
<reference evidence="2 3" key="1">
    <citation type="submission" date="2020-08" db="EMBL/GenBank/DDBJ databases">
        <title>Genomic Encyclopedia of Type Strains, Phase IV (KMG-V): Genome sequencing to study the core and pangenomes of soil and plant-associated prokaryotes.</title>
        <authorList>
            <person name="Whitman W."/>
        </authorList>
    </citation>
    <scope>NUCLEOTIDE SEQUENCE [LARGE SCALE GENOMIC DNA]</scope>
    <source>
        <strain evidence="2 3">M8US30</strain>
    </source>
</reference>
<gene>
    <name evidence="2" type="ORF">HDF10_000876</name>
</gene>
<proteinExistence type="predicted"/>
<dbReference type="EMBL" id="JACHDZ010000001">
    <property type="protein sequence ID" value="MBB5342926.1"/>
    <property type="molecule type" value="Genomic_DNA"/>
</dbReference>
<sequence>MAGKVQKAKSDSHKSSLPLTPEQVFRLDNVMKHGTPPKALQSLKSTNSFTFIDAPGDLKLEKLIRKVSLTGEMTAFQIENKYGYVRGLPVQEYIRQNPGVRVEAPTLPLPPPEPPFYAEWADRIYHPKLSPRITRSVMRRKDGSRLYPHGYIWGTDVRQAFFPSGYPWQCIGRLDVYTDPSSFIPSGFGTGTLVGPNTVITASHVVPWGANPAMIQFTPGYFNGVSVAGAGVTSYVEASSSYDTNSPPAPAFDFAVLKLQDRLGDSLGWLGARAYDDSWNDQNVWTLVGYPGLIANAEQPSFQGGISFHDDDEDSNDSGDAMELETQDGDSSPGDSGGPYLAEWPDGPYVVAVDVGGEAEFSFNPFAPWPFEDDNNVASAGPAFLQLIKWARANWD</sequence>
<evidence type="ECO:0000313" key="3">
    <source>
        <dbReference type="Proteomes" id="UP000569092"/>
    </source>
</evidence>
<evidence type="ECO:0000313" key="2">
    <source>
        <dbReference type="EMBL" id="MBB5342926.1"/>
    </source>
</evidence>
<protein>
    <submittedName>
        <fullName evidence="2">V8-like Glu-specific endopeptidase</fullName>
    </submittedName>
</protein>
<dbReference type="PROSITE" id="PS00135">
    <property type="entry name" value="TRYPSIN_SER"/>
    <property type="match status" value="1"/>
</dbReference>
<dbReference type="InterPro" id="IPR033116">
    <property type="entry name" value="TRYPSIN_SER"/>
</dbReference>
<dbReference type="AlphaFoldDB" id="A0A7W8J5I5"/>
<dbReference type="InterPro" id="IPR043504">
    <property type="entry name" value="Peptidase_S1_PA_chymotrypsin"/>
</dbReference>
<feature type="region of interest" description="Disordered" evidence="1">
    <location>
        <begin position="303"/>
        <end position="341"/>
    </location>
</feature>
<evidence type="ECO:0000256" key="1">
    <source>
        <dbReference type="SAM" id="MobiDB-lite"/>
    </source>
</evidence>
<name>A0A7W8J5I5_9BACT</name>
<dbReference type="Proteomes" id="UP000569092">
    <property type="component" value="Unassembled WGS sequence"/>
</dbReference>
<organism evidence="2 3">
    <name type="scientific">Tunturiibacter lichenicola</name>
    <dbReference type="NCBI Taxonomy" id="2051959"/>
    <lineage>
        <taxon>Bacteria</taxon>
        <taxon>Pseudomonadati</taxon>
        <taxon>Acidobacteriota</taxon>
        <taxon>Terriglobia</taxon>
        <taxon>Terriglobales</taxon>
        <taxon>Acidobacteriaceae</taxon>
        <taxon>Tunturiibacter</taxon>
    </lineage>
</organism>
<accession>A0A7W8J5I5</accession>
<comment type="caution">
    <text evidence="2">The sequence shown here is derived from an EMBL/GenBank/DDBJ whole genome shotgun (WGS) entry which is preliminary data.</text>
</comment>